<evidence type="ECO:0000256" key="1">
    <source>
        <dbReference type="SAM" id="Phobius"/>
    </source>
</evidence>
<reference evidence="3" key="1">
    <citation type="submission" date="2014-11" db="EMBL/GenBank/DDBJ databases">
        <authorList>
            <person name="Amaro Gonzalez C."/>
        </authorList>
    </citation>
    <scope>NUCLEOTIDE SEQUENCE</scope>
</reference>
<organism evidence="3">
    <name type="scientific">Anguilla anguilla</name>
    <name type="common">European freshwater eel</name>
    <name type="synonym">Muraena anguilla</name>
    <dbReference type="NCBI Taxonomy" id="7936"/>
    <lineage>
        <taxon>Eukaryota</taxon>
        <taxon>Metazoa</taxon>
        <taxon>Chordata</taxon>
        <taxon>Craniata</taxon>
        <taxon>Vertebrata</taxon>
        <taxon>Euteleostomi</taxon>
        <taxon>Actinopterygii</taxon>
        <taxon>Neopterygii</taxon>
        <taxon>Teleostei</taxon>
        <taxon>Anguilliformes</taxon>
        <taxon>Anguillidae</taxon>
        <taxon>Anguilla</taxon>
    </lineage>
</organism>
<keyword evidence="1" id="KW-0472">Membrane</keyword>
<dbReference type="PROSITE" id="PS50965">
    <property type="entry name" value="NERD"/>
    <property type="match status" value="1"/>
</dbReference>
<feature type="transmembrane region" description="Helical" evidence="1">
    <location>
        <begin position="6"/>
        <end position="24"/>
    </location>
</feature>
<accession>A0A0E9QL97</accession>
<keyword evidence="1" id="KW-0812">Transmembrane</keyword>
<reference evidence="3" key="2">
    <citation type="journal article" date="2015" name="Fish Shellfish Immunol.">
        <title>Early steps in the European eel (Anguilla anguilla)-Vibrio vulnificus interaction in the gills: Role of the RtxA13 toxin.</title>
        <authorList>
            <person name="Callol A."/>
            <person name="Pajuelo D."/>
            <person name="Ebbesson L."/>
            <person name="Teles M."/>
            <person name="MacKenzie S."/>
            <person name="Amaro C."/>
        </authorList>
    </citation>
    <scope>NUCLEOTIDE SEQUENCE</scope>
</reference>
<protein>
    <recommendedName>
        <fullName evidence="2">NERD domain-containing protein</fullName>
    </recommendedName>
</protein>
<dbReference type="InterPro" id="IPR011528">
    <property type="entry name" value="NERD"/>
</dbReference>
<keyword evidence="1" id="KW-1133">Transmembrane helix</keyword>
<evidence type="ECO:0000313" key="3">
    <source>
        <dbReference type="EMBL" id="JAH17574.1"/>
    </source>
</evidence>
<name>A0A0E9QL97_ANGAN</name>
<proteinExistence type="predicted"/>
<sequence length="25" mass="3025">MEIDTIVYIYFGVFVVIVCFFVLFF</sequence>
<feature type="domain" description="NERD" evidence="2">
    <location>
        <begin position="1"/>
        <end position="25"/>
    </location>
</feature>
<evidence type="ECO:0000259" key="2">
    <source>
        <dbReference type="PROSITE" id="PS50965"/>
    </source>
</evidence>
<dbReference type="EMBL" id="GBXM01091003">
    <property type="protein sequence ID" value="JAH17574.1"/>
    <property type="molecule type" value="Transcribed_RNA"/>
</dbReference>
<dbReference type="AlphaFoldDB" id="A0A0E9QL97"/>